<dbReference type="VEuPathDB" id="ToxoDB:LOC34619320"/>
<organism evidence="3 4">
    <name type="scientific">Cyclospora cayetanensis</name>
    <dbReference type="NCBI Taxonomy" id="88456"/>
    <lineage>
        <taxon>Eukaryota</taxon>
        <taxon>Sar</taxon>
        <taxon>Alveolata</taxon>
        <taxon>Apicomplexa</taxon>
        <taxon>Conoidasida</taxon>
        <taxon>Coccidia</taxon>
        <taxon>Eucoccidiorida</taxon>
        <taxon>Eimeriorina</taxon>
        <taxon>Eimeriidae</taxon>
        <taxon>Cyclospora</taxon>
    </lineage>
</organism>
<gene>
    <name evidence="3" type="ORF">cyc_02474</name>
</gene>
<accession>A0A1D3D3Y0</accession>
<feature type="domain" description="PPM-type phosphatase" evidence="2">
    <location>
        <begin position="1"/>
        <end position="224"/>
    </location>
</feature>
<evidence type="ECO:0000256" key="1">
    <source>
        <dbReference type="SAM" id="MobiDB-lite"/>
    </source>
</evidence>
<name>A0A1D3D3Y0_9EIME</name>
<dbReference type="Pfam" id="PF00481">
    <property type="entry name" value="PP2C"/>
    <property type="match status" value="1"/>
</dbReference>
<sequence>MRLTPLSSPPSFLLLSLPAAGIPARVSIINNRMGGLIEPTRSIGDFDVKARLPPRSLSIEPEVGVYSLASLFAAAPSATEDAAGGAETPGSAISPNCGVLLLATDGVWDFVDASDVLKCMQQNGVGVAGGSATRAPAAQAAAGDAAAVPSGVSFQQAAVDSSAAGSSSHWESPSRGGRSSQGGFPLLPLALPTPELLSEVCHRIVKKAIKNGSTDDCTCLAAFLYPVSSSGSACVAAPSGDFPVRGVAGELDA</sequence>
<dbReference type="VEuPathDB" id="ToxoDB:cyc_02474"/>
<evidence type="ECO:0000313" key="3">
    <source>
        <dbReference type="EMBL" id="OEH78159.1"/>
    </source>
</evidence>
<comment type="caution">
    <text evidence="3">The sequence shown here is derived from an EMBL/GenBank/DDBJ whole genome shotgun (WGS) entry which is preliminary data.</text>
</comment>
<dbReference type="InterPro" id="IPR001932">
    <property type="entry name" value="PPM-type_phosphatase-like_dom"/>
</dbReference>
<dbReference type="InParanoid" id="A0A1D3D3Y0"/>
<proteinExistence type="predicted"/>
<dbReference type="Proteomes" id="UP000095192">
    <property type="component" value="Unassembled WGS sequence"/>
</dbReference>
<dbReference type="InterPro" id="IPR036457">
    <property type="entry name" value="PPM-type-like_dom_sf"/>
</dbReference>
<dbReference type="EMBL" id="JROU02000840">
    <property type="protein sequence ID" value="OEH78159.1"/>
    <property type="molecule type" value="Genomic_DNA"/>
</dbReference>
<dbReference type="Gene3D" id="3.60.40.10">
    <property type="entry name" value="PPM-type phosphatase domain"/>
    <property type="match status" value="1"/>
</dbReference>
<feature type="region of interest" description="Disordered" evidence="1">
    <location>
        <begin position="163"/>
        <end position="183"/>
    </location>
</feature>
<evidence type="ECO:0000259" key="2">
    <source>
        <dbReference type="PROSITE" id="PS51746"/>
    </source>
</evidence>
<evidence type="ECO:0000313" key="4">
    <source>
        <dbReference type="Proteomes" id="UP000095192"/>
    </source>
</evidence>
<keyword evidence="4" id="KW-1185">Reference proteome</keyword>
<dbReference type="PROSITE" id="PS51746">
    <property type="entry name" value="PPM_2"/>
    <property type="match status" value="1"/>
</dbReference>
<dbReference type="AlphaFoldDB" id="A0A1D3D3Y0"/>
<protein>
    <recommendedName>
        <fullName evidence="2">PPM-type phosphatase domain-containing protein</fullName>
    </recommendedName>
</protein>
<dbReference type="SUPFAM" id="SSF81606">
    <property type="entry name" value="PP2C-like"/>
    <property type="match status" value="1"/>
</dbReference>
<reference evidence="3 4" key="1">
    <citation type="journal article" date="2016" name="BMC Genomics">
        <title>Comparative genomics reveals Cyclospora cayetanensis possesses coccidia-like metabolism and invasion components but unique surface antigens.</title>
        <authorList>
            <person name="Liu S."/>
            <person name="Wang L."/>
            <person name="Zheng H."/>
            <person name="Xu Z."/>
            <person name="Roellig D.M."/>
            <person name="Li N."/>
            <person name="Frace M.A."/>
            <person name="Tang K."/>
            <person name="Arrowood M.J."/>
            <person name="Moss D.M."/>
            <person name="Zhang L."/>
            <person name="Feng Y."/>
            <person name="Xiao L."/>
        </authorList>
    </citation>
    <scope>NUCLEOTIDE SEQUENCE [LARGE SCALE GENOMIC DNA]</scope>
    <source>
        <strain evidence="3 4">CHN_HEN01</strain>
    </source>
</reference>